<evidence type="ECO:0000313" key="2">
    <source>
        <dbReference type="EMBL" id="EHH23002.1"/>
    </source>
</evidence>
<dbReference type="InterPro" id="IPR040027">
    <property type="entry name" value="C11orf91-like"/>
</dbReference>
<accession>G7NDM4</accession>
<dbReference type="PANTHER" id="PTHR36288">
    <property type="entry name" value="SIMILAR TO RIKEN CDNA A930018P22"/>
    <property type="match status" value="1"/>
</dbReference>
<reference evidence="2" key="1">
    <citation type="journal article" date="2011" name="Nat. Biotechnol.">
        <title>Genome sequencing and comparison of two nonhuman primate animal models, the cynomolgus and Chinese rhesus macaques.</title>
        <authorList>
            <person name="Yan G."/>
            <person name="Zhang G."/>
            <person name="Fang X."/>
            <person name="Zhang Y."/>
            <person name="Li C."/>
            <person name="Ling F."/>
            <person name="Cooper D.N."/>
            <person name="Li Q."/>
            <person name="Li Y."/>
            <person name="van Gool A.J."/>
            <person name="Du H."/>
            <person name="Chen J."/>
            <person name="Chen R."/>
            <person name="Zhang P."/>
            <person name="Huang Z."/>
            <person name="Thompson J.R."/>
            <person name="Meng Y."/>
            <person name="Bai Y."/>
            <person name="Wang J."/>
            <person name="Zhuo M."/>
            <person name="Wang T."/>
            <person name="Huang Y."/>
            <person name="Wei L."/>
            <person name="Li J."/>
            <person name="Wang Z."/>
            <person name="Hu H."/>
            <person name="Yang P."/>
            <person name="Le L."/>
            <person name="Stenson P.D."/>
            <person name="Li B."/>
            <person name="Liu X."/>
            <person name="Ball E.V."/>
            <person name="An N."/>
            <person name="Huang Q."/>
            <person name="Zhang Y."/>
            <person name="Fan W."/>
            <person name="Zhang X."/>
            <person name="Li Y."/>
            <person name="Wang W."/>
            <person name="Katze M.G."/>
            <person name="Su B."/>
            <person name="Nielsen R."/>
            <person name="Yang H."/>
            <person name="Wang J."/>
            <person name="Wang X."/>
            <person name="Wang J."/>
        </authorList>
    </citation>
    <scope>NUCLEOTIDE SEQUENCE [LARGE SCALE GENOMIC DNA]</scope>
    <source>
        <strain evidence="2">CR-5</strain>
    </source>
</reference>
<dbReference type="PANTHER" id="PTHR36288:SF1">
    <property type="entry name" value="SIMILAR TO RIKEN CDNA A930018P22"/>
    <property type="match status" value="1"/>
</dbReference>
<feature type="compositionally biased region" description="Pro residues" evidence="1">
    <location>
        <begin position="60"/>
        <end position="70"/>
    </location>
</feature>
<feature type="non-terminal residue" evidence="2">
    <location>
        <position position="1"/>
    </location>
</feature>
<feature type="region of interest" description="Disordered" evidence="1">
    <location>
        <begin position="40"/>
        <end position="74"/>
    </location>
</feature>
<organism evidence="2">
    <name type="scientific">Macaca mulatta</name>
    <name type="common">Rhesus macaque</name>
    <dbReference type="NCBI Taxonomy" id="9544"/>
    <lineage>
        <taxon>Eukaryota</taxon>
        <taxon>Metazoa</taxon>
        <taxon>Chordata</taxon>
        <taxon>Craniata</taxon>
        <taxon>Vertebrata</taxon>
        <taxon>Euteleostomi</taxon>
        <taxon>Mammalia</taxon>
        <taxon>Eutheria</taxon>
        <taxon>Euarchontoglires</taxon>
        <taxon>Primates</taxon>
        <taxon>Haplorrhini</taxon>
        <taxon>Catarrhini</taxon>
        <taxon>Cercopithecidae</taxon>
        <taxon>Cercopithecinae</taxon>
        <taxon>Macaca</taxon>
    </lineage>
</organism>
<protein>
    <submittedName>
        <fullName evidence="2">Uncharacterized protein</fullName>
    </submittedName>
</protein>
<sequence>SLGTASTPSAVRDLAGATEPSLSLALAPSLAPCPAPKCSPGLTPVPSSPRSKIDSLAPRLPYPGLQPTPPTTVRGSTVASQEFALEVLGKALTSFLLRLSLFCSPADTFLKALKDEKLQGLKTRQPGKKSASLS</sequence>
<dbReference type="Pfam" id="PF17669">
    <property type="entry name" value="DUF5529"/>
    <property type="match status" value="1"/>
</dbReference>
<dbReference type="EMBL" id="CM001266">
    <property type="protein sequence ID" value="EHH23002.1"/>
    <property type="molecule type" value="Genomic_DNA"/>
</dbReference>
<gene>
    <name evidence="2" type="ORF">EGK_06369</name>
</gene>
<evidence type="ECO:0000256" key="1">
    <source>
        <dbReference type="SAM" id="MobiDB-lite"/>
    </source>
</evidence>
<name>G7NDM4_MACMU</name>
<dbReference type="AlphaFoldDB" id="G7NDM4"/>
<feature type="non-terminal residue" evidence="2">
    <location>
        <position position="134"/>
    </location>
</feature>
<dbReference type="Proteomes" id="UP000013456">
    <property type="component" value="Chromosome 14"/>
</dbReference>
<proteinExistence type="predicted"/>